<dbReference type="AlphaFoldDB" id="W2SM21"/>
<organism evidence="1 2">
    <name type="scientific">Necator americanus</name>
    <name type="common">Human hookworm</name>
    <dbReference type="NCBI Taxonomy" id="51031"/>
    <lineage>
        <taxon>Eukaryota</taxon>
        <taxon>Metazoa</taxon>
        <taxon>Ecdysozoa</taxon>
        <taxon>Nematoda</taxon>
        <taxon>Chromadorea</taxon>
        <taxon>Rhabditida</taxon>
        <taxon>Rhabditina</taxon>
        <taxon>Rhabditomorpha</taxon>
        <taxon>Strongyloidea</taxon>
        <taxon>Ancylostomatidae</taxon>
        <taxon>Bunostominae</taxon>
        <taxon>Necator</taxon>
    </lineage>
</organism>
<name>W2SM21_NECAM</name>
<accession>W2SM21</accession>
<evidence type="ECO:0000313" key="2">
    <source>
        <dbReference type="Proteomes" id="UP000053676"/>
    </source>
</evidence>
<dbReference type="EMBL" id="KI669035">
    <property type="protein sequence ID" value="ETN69911.1"/>
    <property type="molecule type" value="Genomic_DNA"/>
</dbReference>
<reference evidence="2" key="1">
    <citation type="journal article" date="2014" name="Nat. Genet.">
        <title>Genome of the human hookworm Necator americanus.</title>
        <authorList>
            <person name="Tang Y.T."/>
            <person name="Gao X."/>
            <person name="Rosa B.A."/>
            <person name="Abubucker S."/>
            <person name="Hallsworth-Pepin K."/>
            <person name="Martin J."/>
            <person name="Tyagi R."/>
            <person name="Heizer E."/>
            <person name="Zhang X."/>
            <person name="Bhonagiri-Palsikar V."/>
            <person name="Minx P."/>
            <person name="Warren W.C."/>
            <person name="Wang Q."/>
            <person name="Zhan B."/>
            <person name="Hotez P.J."/>
            <person name="Sternberg P.W."/>
            <person name="Dougall A."/>
            <person name="Gaze S.T."/>
            <person name="Mulvenna J."/>
            <person name="Sotillo J."/>
            <person name="Ranganathan S."/>
            <person name="Rabelo E.M."/>
            <person name="Wilson R.K."/>
            <person name="Felgner P.L."/>
            <person name="Bethony J."/>
            <person name="Hawdon J.M."/>
            <person name="Gasser R.B."/>
            <person name="Loukas A."/>
            <person name="Mitreva M."/>
        </authorList>
    </citation>
    <scope>NUCLEOTIDE SEQUENCE [LARGE SCALE GENOMIC DNA]</scope>
</reference>
<sequence>MSGMQHESLVIRHYMRRWSRSAQRSRGTLCLLPACTRACEAVASISECPSREFFGFALRSCFSCLTTGF</sequence>
<evidence type="ECO:0000313" key="1">
    <source>
        <dbReference type="EMBL" id="ETN69911.1"/>
    </source>
</evidence>
<gene>
    <name evidence="1" type="ORF">NECAME_05097</name>
</gene>
<dbReference type="KEGG" id="nai:NECAME_05097"/>
<proteinExistence type="predicted"/>
<protein>
    <submittedName>
        <fullName evidence="1">Uncharacterized protein</fullName>
    </submittedName>
</protein>
<dbReference type="Proteomes" id="UP000053676">
    <property type="component" value="Unassembled WGS sequence"/>
</dbReference>
<keyword evidence="2" id="KW-1185">Reference proteome</keyword>